<accession>A0ACC2NVD1</accession>
<sequence length="603" mass="68154">MTSTKFIKEIELLLQTIQDINSSNVKGENILHECVKRYGRVDVVEFLQSKGADLHSKTTNYGKNVIHLAIESIKKKNWNSIQKLIKYLIEQKVNVNACDWSGDTALHYVVRNCTNVVHSIPLIDLLIKSGVLIDASNNVGQTALHFAVELDNYALSEYLISVGASVDCKTKQLKSALQISVEKCNYKMSKLLIQNSATVNCMMDEEGSLLHIAINSSSAGDLRIDLLKLLLENGADINSCDAAQSTPLHLVLQDKDECCADFLIGQNSSVDCRNKKNETPLRIAIRNKMENSVRFLLAKGANPNVTEVELESGVIDCRKSLMYDAVCSGNFTIVQLLSEYGADFSSKHDVVGYYLCISVTFNNVAMVQFFLSKGADINFEKKGKTPLSCALGITKDVPEDTVQFLIDNGAKVIEGSPLSEFRGHCERNALCVIRHLALLSYQDIYIGMANLSALEKIPRHQKYYLSCINELRLMSTHYISCFNVTLYDILKDRKHEFDEFFQYDLTVKLIKSDKIASKYPKYCWNLWYKLTQLKKRSESMDKGKRFFSSVWIGTKIPDGIVTVICEYLSNDDLENLEQASILRKITCTVTLRDRRKRKILRRD</sequence>
<organism evidence="1 2">
    <name type="scientific">Eretmocerus hayati</name>
    <dbReference type="NCBI Taxonomy" id="131215"/>
    <lineage>
        <taxon>Eukaryota</taxon>
        <taxon>Metazoa</taxon>
        <taxon>Ecdysozoa</taxon>
        <taxon>Arthropoda</taxon>
        <taxon>Hexapoda</taxon>
        <taxon>Insecta</taxon>
        <taxon>Pterygota</taxon>
        <taxon>Neoptera</taxon>
        <taxon>Endopterygota</taxon>
        <taxon>Hymenoptera</taxon>
        <taxon>Apocrita</taxon>
        <taxon>Proctotrupomorpha</taxon>
        <taxon>Chalcidoidea</taxon>
        <taxon>Aphelinidae</taxon>
        <taxon>Aphelininae</taxon>
        <taxon>Eretmocerus</taxon>
    </lineage>
</organism>
<protein>
    <submittedName>
        <fullName evidence="1">Uncharacterized protein</fullName>
    </submittedName>
</protein>
<dbReference type="EMBL" id="CM056742">
    <property type="protein sequence ID" value="KAJ8675205.1"/>
    <property type="molecule type" value="Genomic_DNA"/>
</dbReference>
<keyword evidence="2" id="KW-1185">Reference proteome</keyword>
<evidence type="ECO:0000313" key="1">
    <source>
        <dbReference type="EMBL" id="KAJ8675205.1"/>
    </source>
</evidence>
<proteinExistence type="predicted"/>
<evidence type="ECO:0000313" key="2">
    <source>
        <dbReference type="Proteomes" id="UP001239111"/>
    </source>
</evidence>
<dbReference type="Proteomes" id="UP001239111">
    <property type="component" value="Chromosome 2"/>
</dbReference>
<reference evidence="1" key="1">
    <citation type="submission" date="2023-04" db="EMBL/GenBank/DDBJ databases">
        <title>A chromosome-level genome assembly of the parasitoid wasp Eretmocerus hayati.</title>
        <authorList>
            <person name="Zhong Y."/>
            <person name="Liu S."/>
            <person name="Liu Y."/>
        </authorList>
    </citation>
    <scope>NUCLEOTIDE SEQUENCE</scope>
    <source>
        <strain evidence="1">ZJU_SS_LIU_2023</strain>
    </source>
</reference>
<gene>
    <name evidence="1" type="ORF">QAD02_010991</name>
</gene>
<comment type="caution">
    <text evidence="1">The sequence shown here is derived from an EMBL/GenBank/DDBJ whole genome shotgun (WGS) entry which is preliminary data.</text>
</comment>
<name>A0ACC2NVD1_9HYME</name>